<dbReference type="InterPro" id="IPR001650">
    <property type="entry name" value="Helicase_C-like"/>
</dbReference>
<gene>
    <name evidence="4" type="ORF">K4G66_03965</name>
</gene>
<dbReference type="PROSITE" id="PS51192">
    <property type="entry name" value="HELICASE_ATP_BIND_1"/>
    <property type="match status" value="1"/>
</dbReference>
<dbReference type="Pfam" id="PF00271">
    <property type="entry name" value="Helicase_C"/>
    <property type="match status" value="1"/>
</dbReference>
<dbReference type="InterPro" id="IPR038718">
    <property type="entry name" value="SNF2-like_sf"/>
</dbReference>
<feature type="domain" description="Helicase C-terminal" evidence="3">
    <location>
        <begin position="825"/>
        <end position="974"/>
    </location>
</feature>
<keyword evidence="1" id="KW-0378">Hydrolase</keyword>
<reference evidence="4" key="1">
    <citation type="journal article" date="2023" name="Comput. Struct. Biotechnol. J.">
        <title>Discovery of a novel marine Bacteroidetes with a rich repertoire of carbohydrate-active enzymes.</title>
        <authorList>
            <person name="Chen B."/>
            <person name="Liu G."/>
            <person name="Chen Q."/>
            <person name="Wang H."/>
            <person name="Liu L."/>
            <person name="Tang K."/>
        </authorList>
    </citation>
    <scope>NUCLEOTIDE SEQUENCE</scope>
    <source>
        <strain evidence="4">TK19036</strain>
    </source>
</reference>
<name>A0AA49GNZ1_9BACT</name>
<dbReference type="CDD" id="cd18793">
    <property type="entry name" value="SF2_C_SNF"/>
    <property type="match status" value="1"/>
</dbReference>
<dbReference type="InterPro" id="IPR027417">
    <property type="entry name" value="P-loop_NTPase"/>
</dbReference>
<dbReference type="SMART" id="SM00487">
    <property type="entry name" value="DEXDc"/>
    <property type="match status" value="1"/>
</dbReference>
<dbReference type="InterPro" id="IPR049730">
    <property type="entry name" value="SNF2/RAD54-like_C"/>
</dbReference>
<dbReference type="GO" id="GO:0016787">
    <property type="term" value="F:hydrolase activity"/>
    <property type="evidence" value="ECO:0007669"/>
    <property type="project" value="UniProtKB-KW"/>
</dbReference>
<organism evidence="4">
    <name type="scientific">Roseihalotalea indica</name>
    <dbReference type="NCBI Taxonomy" id="2867963"/>
    <lineage>
        <taxon>Bacteria</taxon>
        <taxon>Pseudomonadati</taxon>
        <taxon>Bacteroidota</taxon>
        <taxon>Cytophagia</taxon>
        <taxon>Cytophagales</taxon>
        <taxon>Catalimonadaceae</taxon>
        <taxon>Roseihalotalea</taxon>
    </lineage>
</organism>
<dbReference type="InterPro" id="IPR014001">
    <property type="entry name" value="Helicase_ATP-bd"/>
</dbReference>
<dbReference type="Pfam" id="PF00176">
    <property type="entry name" value="SNF2-rel_dom"/>
    <property type="match status" value="1"/>
</dbReference>
<dbReference type="CDD" id="cd18012">
    <property type="entry name" value="DEXQc_arch_SWI2_SNF2"/>
    <property type="match status" value="1"/>
</dbReference>
<dbReference type="AlphaFoldDB" id="A0AA49GNZ1"/>
<dbReference type="Gene3D" id="3.40.50.10810">
    <property type="entry name" value="Tandem AAA-ATPase domain"/>
    <property type="match status" value="1"/>
</dbReference>
<dbReference type="Gene3D" id="3.40.50.300">
    <property type="entry name" value="P-loop containing nucleotide triphosphate hydrolases"/>
    <property type="match status" value="1"/>
</dbReference>
<proteinExistence type="predicted"/>
<dbReference type="SUPFAM" id="SSF52540">
    <property type="entry name" value="P-loop containing nucleoside triphosphate hydrolases"/>
    <property type="match status" value="2"/>
</dbReference>
<dbReference type="PANTHER" id="PTHR10799">
    <property type="entry name" value="SNF2/RAD54 HELICASE FAMILY"/>
    <property type="match status" value="1"/>
</dbReference>
<evidence type="ECO:0000313" key="4">
    <source>
        <dbReference type="EMBL" id="WKN37862.1"/>
    </source>
</evidence>
<reference evidence="4" key="2">
    <citation type="journal article" date="2024" name="Antonie Van Leeuwenhoek">
        <title>Roseihalotalea indica gen. nov., sp. nov., a halophilic Bacteroidetes from mesopelagic Southwest Indian Ocean with higher carbohydrate metabolic potential.</title>
        <authorList>
            <person name="Chen B."/>
            <person name="Zhang M."/>
            <person name="Lin D."/>
            <person name="Ye J."/>
            <person name="Tang K."/>
        </authorList>
    </citation>
    <scope>NUCLEOTIDE SEQUENCE</scope>
    <source>
        <strain evidence="4">TK19036</strain>
    </source>
</reference>
<dbReference type="EMBL" id="CP120682">
    <property type="protein sequence ID" value="WKN37862.1"/>
    <property type="molecule type" value="Genomic_DNA"/>
</dbReference>
<dbReference type="InterPro" id="IPR000330">
    <property type="entry name" value="SNF2_N"/>
</dbReference>
<evidence type="ECO:0000256" key="1">
    <source>
        <dbReference type="ARBA" id="ARBA00022801"/>
    </source>
</evidence>
<feature type="domain" description="Helicase ATP-binding" evidence="2">
    <location>
        <begin position="536"/>
        <end position="700"/>
    </location>
</feature>
<evidence type="ECO:0000259" key="2">
    <source>
        <dbReference type="PROSITE" id="PS51192"/>
    </source>
</evidence>
<dbReference type="SMART" id="SM00490">
    <property type="entry name" value="HELICc"/>
    <property type="match status" value="1"/>
</dbReference>
<evidence type="ECO:0000259" key="3">
    <source>
        <dbReference type="PROSITE" id="PS51194"/>
    </source>
</evidence>
<dbReference type="GO" id="GO:0005524">
    <property type="term" value="F:ATP binding"/>
    <property type="evidence" value="ECO:0007669"/>
    <property type="project" value="InterPro"/>
</dbReference>
<dbReference type="PROSITE" id="PS51194">
    <property type="entry name" value="HELICASE_CTER"/>
    <property type="match status" value="1"/>
</dbReference>
<sequence length="987" mass="115149">MKVSTERPFKVIYSLFNHEYLGYLFESFAVQLNDQQEFTFEHQNISHKNAPEFAQELDDQDYELIRLMDSMQQEVIIKKFHKKRVKPHEFFYKVYDGDSERQQQLRVEIAEYLEDIRSRVLPLLHGKRLFEMSNDGEPVGKEIDVLPNKATVLFHFRRNEDNTHYFPTIKYDGEKVDFQYQNAYIICNQPAWMVLHHRLYTFEKEVDGNKLQPFLNKKFIVIPKKVEESYYRKFVASLVSSFDVYAKGFDIVTEKYRPSPFLSFYEIQHRESNGNGRHRNSGVAVSNDLATANSSIGFDLVFAYGPHQFQADCEQVSVIVEKDNNDYVFHRIVRNQSAEEQVLSFLQSKSMNIESSRAVLERNTAIEWINQHKNTIEEAGIVLSQRMSGDKKYFLGESSIDIEVRENIDWFDIHAIVKFGEYEIPFTKIRSLILAKKRELVLPNGEIAIIPEVWFTEYSELFAFTEPSEDQNGQVQLKKYHLSLVQDLQNGNLAKVTMDRKLDRLRQFDKIEDQQMPKQFQGTLRPYQKAGYNWMHFLNQYHFGGCLADDMGLGKTVQTLALLQRQKELHEEQNQVMSTSLLIMPTSLIYNWEMEAAKFTPDLKVFIYTGTNRDKNVEQFAEYDLVLTSYGIARLDIDILKTYYFHYVILDESQAIKNPDSNIAQAVRELNSKHRLILTGTPLENSTLDLWSQMTFINPGLLGNESFFRNEFVLPIEKKGDLSKTSKLYSIIKPFILRRQKWQVATELPEKVENVKYCTMSEEQEAQYEEAKSFYRNEILNLIENKGIRKSQLLLLQGLTKLRQIANHPKMVDEAYDKDSGKMEDVLHMIISTISEGHKILIFSQFVKHLSILSKHLKELNLPFAYLDGSTKNRKEQVERFQNDPSLSLFLISLRAGGVGLNLTKADYVFILDPWWNPAVEAQAIDRAHRIGQENRVFTYKFITRNTVEEKILKLQQSKIKLATELISTEESFVKRLTPEDISAILS</sequence>
<protein>
    <submittedName>
        <fullName evidence="4">SNF2-related protein</fullName>
    </submittedName>
</protein>
<accession>A0AA49GNZ1</accession>